<sequence length="219" mass="23488">MSDKRETGTLVVGLGRFGSALANTLDKLGREVLAVEKDIDLAQQWSHRLAVVEADATNPDAVRQLGAKDFPVAVVGVGTSIEASVLVTANLVDLKVPQIWAKAISAEHGRILRRIGAHHVVYPEYDAGARVAHMVSGRMLDYIEMEDGFAVVKMRPPRETHGMTLGEAGIGSKYGVMVLGVKSPGEPFAYADSSTRIGPKDLLIVSGDSAMLEKFAHRS</sequence>
<keyword evidence="3" id="KW-1185">Reference proteome</keyword>
<dbReference type="OrthoDB" id="9776294at2"/>
<dbReference type="SUPFAM" id="SSF51735">
    <property type="entry name" value="NAD(P)-binding Rossmann-fold domains"/>
    <property type="match status" value="1"/>
</dbReference>
<gene>
    <name evidence="2" type="ORF">EDD31_0705</name>
</gene>
<dbReference type="Proteomes" id="UP000280668">
    <property type="component" value="Unassembled WGS sequence"/>
</dbReference>
<dbReference type="Gene3D" id="3.40.50.720">
    <property type="entry name" value="NAD(P)-binding Rossmann-like Domain"/>
    <property type="match status" value="1"/>
</dbReference>
<feature type="domain" description="RCK C-terminal" evidence="1">
    <location>
        <begin position="137"/>
        <end position="219"/>
    </location>
</feature>
<dbReference type="EMBL" id="RKHK01000001">
    <property type="protein sequence ID" value="ROR72354.1"/>
    <property type="molecule type" value="Genomic_DNA"/>
</dbReference>
<dbReference type="PANTHER" id="PTHR43833">
    <property type="entry name" value="POTASSIUM CHANNEL PROTEIN 2-RELATED-RELATED"/>
    <property type="match status" value="1"/>
</dbReference>
<dbReference type="Gene3D" id="3.30.70.1450">
    <property type="entry name" value="Regulator of K+ conductance, C-terminal domain"/>
    <property type="match status" value="1"/>
</dbReference>
<dbReference type="GO" id="GO:0006813">
    <property type="term" value="P:potassium ion transport"/>
    <property type="evidence" value="ECO:0007669"/>
    <property type="project" value="InterPro"/>
</dbReference>
<name>A0A3N2BB99_9MICO</name>
<dbReference type="RefSeq" id="WP_123302929.1">
    <property type="nucleotide sequence ID" value="NZ_RKHK01000001.1"/>
</dbReference>
<dbReference type="Pfam" id="PF02254">
    <property type="entry name" value="TrkA_N"/>
    <property type="match status" value="1"/>
</dbReference>
<accession>A0A3N2BB99</accession>
<evidence type="ECO:0000313" key="3">
    <source>
        <dbReference type="Proteomes" id="UP000280668"/>
    </source>
</evidence>
<organism evidence="2 3">
    <name type="scientific">Bogoriella caseilytica</name>
    <dbReference type="NCBI Taxonomy" id="56055"/>
    <lineage>
        <taxon>Bacteria</taxon>
        <taxon>Bacillati</taxon>
        <taxon>Actinomycetota</taxon>
        <taxon>Actinomycetes</taxon>
        <taxon>Micrococcales</taxon>
        <taxon>Bogoriellaceae</taxon>
        <taxon>Bogoriella</taxon>
    </lineage>
</organism>
<protein>
    <submittedName>
        <fullName evidence="2">Trk system potassium uptake protein TrkA</fullName>
    </submittedName>
</protein>
<dbReference type="GO" id="GO:0008324">
    <property type="term" value="F:monoatomic cation transmembrane transporter activity"/>
    <property type="evidence" value="ECO:0007669"/>
    <property type="project" value="InterPro"/>
</dbReference>
<proteinExistence type="predicted"/>
<dbReference type="InterPro" id="IPR036291">
    <property type="entry name" value="NAD(P)-bd_dom_sf"/>
</dbReference>
<dbReference type="InterPro" id="IPR006037">
    <property type="entry name" value="RCK_C"/>
</dbReference>
<reference evidence="2 3" key="1">
    <citation type="submission" date="2018-11" db="EMBL/GenBank/DDBJ databases">
        <title>Sequencing the genomes of 1000 actinobacteria strains.</title>
        <authorList>
            <person name="Klenk H.-P."/>
        </authorList>
    </citation>
    <scope>NUCLEOTIDE SEQUENCE [LARGE SCALE GENOMIC DNA]</scope>
    <source>
        <strain evidence="2 3">DSM 11294</strain>
    </source>
</reference>
<dbReference type="PANTHER" id="PTHR43833:SF7">
    <property type="entry name" value="KTR SYSTEM POTASSIUM UPTAKE PROTEIN C"/>
    <property type="match status" value="1"/>
</dbReference>
<dbReference type="InterPro" id="IPR003148">
    <property type="entry name" value="RCK_N"/>
</dbReference>
<evidence type="ECO:0000313" key="2">
    <source>
        <dbReference type="EMBL" id="ROR72354.1"/>
    </source>
</evidence>
<dbReference type="InterPro" id="IPR050721">
    <property type="entry name" value="Trk_Ktr_HKT_K-transport"/>
</dbReference>
<dbReference type="AlphaFoldDB" id="A0A3N2BB99"/>
<dbReference type="PROSITE" id="PS51202">
    <property type="entry name" value="RCK_C"/>
    <property type="match status" value="1"/>
</dbReference>
<dbReference type="SUPFAM" id="SSF116726">
    <property type="entry name" value="TrkA C-terminal domain-like"/>
    <property type="match status" value="1"/>
</dbReference>
<evidence type="ECO:0000259" key="1">
    <source>
        <dbReference type="PROSITE" id="PS51202"/>
    </source>
</evidence>
<comment type="caution">
    <text evidence="2">The sequence shown here is derived from an EMBL/GenBank/DDBJ whole genome shotgun (WGS) entry which is preliminary data.</text>
</comment>
<dbReference type="InterPro" id="IPR036721">
    <property type="entry name" value="RCK_C_sf"/>
</dbReference>